<organism evidence="3">
    <name type="scientific">bioreactor metagenome</name>
    <dbReference type="NCBI Taxonomy" id="1076179"/>
    <lineage>
        <taxon>unclassified sequences</taxon>
        <taxon>metagenomes</taxon>
        <taxon>ecological metagenomes</taxon>
    </lineage>
</organism>
<sequence length="442" mass="49933">MQAKSSISGMERNALASLEAWRLDARRKPLVLNGARQVGKTWLLREFGKRAYKNVAYINFESNERMAALFSSNLDPERLLTGLRVESGIRIEPENTLIIFDEIQDTPKAITSLKYFYENVPHYHIAAAGSLLGIATHAGVSFPVGKVDFLNLYPLSFLEFLKAIGDSELSDLVSFGDWSMIDAFKEKLTESLRYYYCVGGMPESVATFIATKDLGQVRVFQKKLLEAYERDFSKYAKSDMVPRIRAVWNSLPAQLAREQKKFMYGLVREGARAREYENAIEWLCGAGLMQKVFRVSKPGFPLKAYQELNAFKLFMLDVGLLAALADLSIQTVLQGNALFEEFKGALTEQYVAQELCLLEGANASYWSSDTSRAEVDFLIQGQDSIYPLEVKAAENLQAKSLKVYNEKFSPPRCLRTSLSPYREERWLTNIPLYALSLLGTIL</sequence>
<dbReference type="Pfam" id="PF13173">
    <property type="entry name" value="AAA_14"/>
    <property type="match status" value="1"/>
</dbReference>
<dbReference type="PANTHER" id="PTHR33295:SF7">
    <property type="entry name" value="ATPASE"/>
    <property type="match status" value="1"/>
</dbReference>
<gene>
    <name evidence="3" type="ORF">SDC9_16500</name>
</gene>
<dbReference type="EMBL" id="VSSQ01000054">
    <property type="protein sequence ID" value="MPL70739.1"/>
    <property type="molecule type" value="Genomic_DNA"/>
</dbReference>
<evidence type="ECO:0000313" key="3">
    <source>
        <dbReference type="EMBL" id="MPL70739.1"/>
    </source>
</evidence>
<dbReference type="AlphaFoldDB" id="A0A644TVT0"/>
<feature type="domain" description="DUF4143" evidence="2">
    <location>
        <begin position="229"/>
        <end position="392"/>
    </location>
</feature>
<comment type="caution">
    <text evidence="3">The sequence shown here is derived from an EMBL/GenBank/DDBJ whole genome shotgun (WGS) entry which is preliminary data.</text>
</comment>
<dbReference type="PANTHER" id="PTHR33295">
    <property type="entry name" value="ATPASE"/>
    <property type="match status" value="1"/>
</dbReference>
<dbReference type="SUPFAM" id="SSF52540">
    <property type="entry name" value="P-loop containing nucleoside triphosphate hydrolases"/>
    <property type="match status" value="1"/>
</dbReference>
<evidence type="ECO:0000259" key="2">
    <source>
        <dbReference type="Pfam" id="PF13635"/>
    </source>
</evidence>
<evidence type="ECO:0008006" key="4">
    <source>
        <dbReference type="Google" id="ProtNLM"/>
    </source>
</evidence>
<protein>
    <recommendedName>
        <fullName evidence="4">ATPase</fullName>
    </recommendedName>
</protein>
<dbReference type="InterPro" id="IPR027417">
    <property type="entry name" value="P-loop_NTPase"/>
</dbReference>
<reference evidence="3" key="1">
    <citation type="submission" date="2019-08" db="EMBL/GenBank/DDBJ databases">
        <authorList>
            <person name="Kucharzyk K."/>
            <person name="Murdoch R.W."/>
            <person name="Higgins S."/>
            <person name="Loffler F."/>
        </authorList>
    </citation>
    <scope>NUCLEOTIDE SEQUENCE</scope>
</reference>
<dbReference type="InterPro" id="IPR041682">
    <property type="entry name" value="AAA_14"/>
</dbReference>
<feature type="domain" description="AAA" evidence="1">
    <location>
        <begin position="27"/>
        <end position="161"/>
    </location>
</feature>
<accession>A0A644TVT0</accession>
<evidence type="ECO:0000259" key="1">
    <source>
        <dbReference type="Pfam" id="PF13173"/>
    </source>
</evidence>
<dbReference type="InterPro" id="IPR025420">
    <property type="entry name" value="DUF4143"/>
</dbReference>
<dbReference type="Pfam" id="PF13635">
    <property type="entry name" value="DUF4143"/>
    <property type="match status" value="1"/>
</dbReference>
<name>A0A644TVT0_9ZZZZ</name>
<proteinExistence type="predicted"/>